<accession>A0ABT5GAV5</accession>
<evidence type="ECO:0000256" key="1">
    <source>
        <dbReference type="SAM" id="MobiDB-lite"/>
    </source>
</evidence>
<feature type="region of interest" description="Disordered" evidence="1">
    <location>
        <begin position="44"/>
        <end position="64"/>
    </location>
</feature>
<reference evidence="3" key="1">
    <citation type="submission" date="2021-11" db="EMBL/GenBank/DDBJ databases">
        <title>Description of Mycoplasma bradburyaesp. nov.from sea birds: a tribute to a great mycoplasmologist.</title>
        <authorList>
            <person name="Ramirez A.S."/>
            <person name="Poveda C."/>
            <person name="Suarez-Perez A."/>
            <person name="Rosales R.S."/>
            <person name="Dijkman R."/>
            <person name="Feberwee A."/>
            <person name="Spergser J."/>
            <person name="Szostak M.P."/>
            <person name="Ressel L."/>
            <person name="Calabuig P."/>
            <person name="Catania S."/>
            <person name="Gobbo F."/>
            <person name="Timofte D."/>
            <person name="Poveda J.B."/>
        </authorList>
    </citation>
    <scope>NUCLEOTIDE SEQUENCE [LARGE SCALE GENOMIC DNA]</scope>
    <source>
        <strain evidence="3">T158</strain>
    </source>
</reference>
<dbReference type="InterPro" id="IPR057145">
    <property type="entry name" value="P116"/>
</dbReference>
<dbReference type="NCBIfam" id="NF045696">
    <property type="entry name" value="MG075_fam"/>
    <property type="match status" value="1"/>
</dbReference>
<comment type="caution">
    <text evidence="3">The sequence shown here is derived from an EMBL/GenBank/DDBJ whole genome shotgun (WGS) entry which is preliminary data.</text>
</comment>
<dbReference type="RefSeq" id="WP_255034850.1">
    <property type="nucleotide sequence ID" value="NZ_CP101414.1"/>
</dbReference>
<feature type="compositionally biased region" description="Basic and acidic residues" evidence="1">
    <location>
        <begin position="48"/>
        <end position="59"/>
    </location>
</feature>
<proteinExistence type="predicted"/>
<keyword evidence="4" id="KW-1185">Reference proteome</keyword>
<sequence>MNRPNKNKKNKTELIPVKGIDLDDLLSEEISVLDRFDNKNKKPQLLLEDSKSKQEDKKNKSLSLVKKTKKPKVKLVTDPRILKKRSKFLTIGVSLIGFGIAGPLLSFAILKQVDKKNQESSNIKRKDNTIDTLKPTEPKFKFDDSLPKFYNSYLVNKRSEVNGVSLTNKTNPVNLPIESYQIHGKLIELLTNQVKFNYSWLYSDIAYFIRKTYDNNSAFFTPVGINKVNITKSSDNNPLHVNINGQFTFRNQSDQARTFVFWYFNKKYEQLIDGNAEVSLSFQTQSSSNDVNPLTQPNYIGTVDSGNLAPGYGYINAVVTKDLFYNYYLNWNVSNLKLEINNNSYQFANFIFNNNVPSMNVILTRTAPGKNPYEAANDLVGKNKLLNRDLTPSQLSKNLKSYFRDKYFSQLETFKLIHDIIQWLIDNKDSNKKAYQLLSDKAASFARLFSFHFSGLNISYADQRNAIEKLIVDALTSNTTIPGSKNVYEVLYDNINAFKLILNTYFLDISAYENIFDSLTKDIHSAFDFYQRFYETIPILRKLISNYPTKIKYFNIIERILGYRDDAGNLIPTPKFETYLVNIVFESKNLFNDIYDQLLNIVNGKFGGTSDEASANNYNDQNNQIANSFPPLFKYIFIKKRDTFIKLITQSTNYFDELITLFSANNFDFLFGILDTFGLNIKNIDTFLKTSLDIILFKNPELLSREKLKAKILNLFTWIARSLEQQNINKIKFNYYKPENLENLELIETENSLKVKKLDVGFKFEINEFDIPYGLLSAVFDFLPNIKIIDFLKFLVDDKRYAELKEKAFQQAIKDGYKDLLSAAGVLSFKWVGDPAKNFFSEVFDNIWNNQVISGIRDNGRTIRDLANEIFSGTNNNNPNSSIITFKGVGYLKWYGENVDVLPYFKVLPSNTNETQIAYQLYNVDFENDFRDIYQKIELHFPKYQYNRPSIPFSDISKKVYESIFNTVQDTLNLSINRKYKAKTRIVLPGDTGIKANLILDETNPYEHVALFTYNANLSIVNNFDRSSEQIKRRIREQVLRITNRRSHKKGLLRDPDTLETRIDDESLKLLDSLIEVKGVDKKWIVRASRSLSTISKPNELNLSTNFTYGAITKKVPIDVAYEAFLTSFSYRVMVPYPILDMTNPNAPTFKLKAEISHLIFSIELFGVGE</sequence>
<keyword evidence="2" id="KW-0472">Membrane</keyword>
<dbReference type="Pfam" id="PF23707">
    <property type="entry name" value="P116"/>
    <property type="match status" value="1"/>
</dbReference>
<dbReference type="InterPro" id="IPR054689">
    <property type="entry name" value="MG075-like"/>
</dbReference>
<dbReference type="EMBL" id="JAJHZM010000013">
    <property type="protein sequence ID" value="MDC4182117.1"/>
    <property type="molecule type" value="Genomic_DNA"/>
</dbReference>
<gene>
    <name evidence="3" type="ORF">LNO68_02845</name>
</gene>
<organism evidence="3 4">
    <name type="scientific">Mycoplasma bradburyae</name>
    <dbReference type="NCBI Taxonomy" id="2963128"/>
    <lineage>
        <taxon>Bacteria</taxon>
        <taxon>Bacillati</taxon>
        <taxon>Mycoplasmatota</taxon>
        <taxon>Mollicutes</taxon>
        <taxon>Mycoplasmataceae</taxon>
        <taxon>Mycoplasma</taxon>
    </lineage>
</organism>
<evidence type="ECO:0000313" key="3">
    <source>
        <dbReference type="EMBL" id="MDC4182117.1"/>
    </source>
</evidence>
<protein>
    <submittedName>
        <fullName evidence="3">Uncharacterized protein</fullName>
    </submittedName>
</protein>
<evidence type="ECO:0000256" key="2">
    <source>
        <dbReference type="SAM" id="Phobius"/>
    </source>
</evidence>
<keyword evidence="2" id="KW-1133">Transmembrane helix</keyword>
<keyword evidence="2" id="KW-0812">Transmembrane</keyword>
<feature type="transmembrane region" description="Helical" evidence="2">
    <location>
        <begin position="88"/>
        <end position="110"/>
    </location>
</feature>
<name>A0ABT5GAV5_9MOLU</name>
<dbReference type="Proteomes" id="UP001220940">
    <property type="component" value="Unassembled WGS sequence"/>
</dbReference>
<evidence type="ECO:0000313" key="4">
    <source>
        <dbReference type="Proteomes" id="UP001220940"/>
    </source>
</evidence>